<evidence type="ECO:0000256" key="7">
    <source>
        <dbReference type="SAM" id="MobiDB-lite"/>
    </source>
</evidence>
<dbReference type="EMBL" id="FNYR01000031">
    <property type="protein sequence ID" value="SEJ21132.1"/>
    <property type="molecule type" value="Genomic_DNA"/>
</dbReference>
<keyword evidence="1 6" id="KW-0963">Cytoplasm</keyword>
<sequence>MPRTPETLTRHELIGLPIRVVDAASADSVGISGRVVSETMKTLVVSTDSGAKRVPKSQSTFEVAVSEESIDDQGAGVHTNEAAEVTAGDHPAVDPSDRRGRKDSGSSSKLGKETAGVRPRQSLPSECSVNQQGGCQGGVYVTVDGSRLLSRPAERTERTGDSKWR</sequence>
<dbReference type="InterPro" id="IPR036980">
    <property type="entry name" value="RNase_P/MRP_Rpp29_sf"/>
</dbReference>
<gene>
    <name evidence="6" type="primary">rnp1</name>
    <name evidence="8" type="ORF">SAMN05444271_13121</name>
</gene>
<evidence type="ECO:0000256" key="4">
    <source>
        <dbReference type="ARBA" id="ARBA00022759"/>
    </source>
</evidence>
<keyword evidence="5 6" id="KW-0378">Hydrolase</keyword>
<protein>
    <recommendedName>
        <fullName evidence="6">Ribonuclease P protein component 1</fullName>
        <shortName evidence="6">RNase P component 1</shortName>
        <ecNumber evidence="6">3.1.26.5</ecNumber>
    </recommendedName>
    <alternativeName>
        <fullName evidence="6">Rpp29</fullName>
    </alternativeName>
</protein>
<evidence type="ECO:0000313" key="8">
    <source>
        <dbReference type="EMBL" id="SEJ21132.1"/>
    </source>
</evidence>
<keyword evidence="4 6" id="KW-0255">Endonuclease</keyword>
<accession>A0A2H4Q6T6</accession>
<feature type="compositionally biased region" description="Polar residues" evidence="7">
    <location>
        <begin position="122"/>
        <end position="133"/>
    </location>
</feature>
<comment type="function">
    <text evidence="6">Part of ribonuclease P, a protein complex that generates mature tRNA molecules by cleaving their 5'-ends.</text>
</comment>
<evidence type="ECO:0000313" key="9">
    <source>
        <dbReference type="Proteomes" id="UP000198888"/>
    </source>
</evidence>
<evidence type="ECO:0000256" key="5">
    <source>
        <dbReference type="ARBA" id="ARBA00022801"/>
    </source>
</evidence>
<dbReference type="InterPro" id="IPR023534">
    <property type="entry name" value="Rof/RNase_P-like"/>
</dbReference>
<comment type="catalytic activity">
    <reaction evidence="6">
        <text>Endonucleolytic cleavage of RNA, removing 5'-extranucleotides from tRNA precursor.</text>
        <dbReference type="EC" id="3.1.26.5"/>
    </reaction>
</comment>
<comment type="subunit">
    <text evidence="6">Consists of a catalytic RNA component and at least 4-5 protein subunits.</text>
</comment>
<dbReference type="InterPro" id="IPR002730">
    <property type="entry name" value="Rpp29/RNP1"/>
</dbReference>
<reference evidence="8 9" key="1">
    <citation type="submission" date="2016-10" db="EMBL/GenBank/DDBJ databases">
        <authorList>
            <person name="de Groot N.N."/>
        </authorList>
    </citation>
    <scope>NUCLEOTIDE SEQUENCE [LARGE SCALE GENOMIC DNA]</scope>
    <source>
        <strain evidence="8 9">DSM 22187</strain>
    </source>
</reference>
<dbReference type="GO" id="GO:0004526">
    <property type="term" value="F:ribonuclease P activity"/>
    <property type="evidence" value="ECO:0007669"/>
    <property type="project" value="UniProtKB-UniRule"/>
</dbReference>
<dbReference type="Proteomes" id="UP000198888">
    <property type="component" value="Unassembled WGS sequence"/>
</dbReference>
<dbReference type="GO" id="GO:0001682">
    <property type="term" value="P:tRNA 5'-leader removal"/>
    <property type="evidence" value="ECO:0007669"/>
    <property type="project" value="UniProtKB-UniRule"/>
</dbReference>
<dbReference type="AlphaFoldDB" id="A0A1H6X8G2"/>
<dbReference type="SMART" id="SM00538">
    <property type="entry name" value="POP4"/>
    <property type="match status" value="1"/>
</dbReference>
<keyword evidence="3 6" id="KW-0540">Nuclease</keyword>
<dbReference type="SUPFAM" id="SSF101744">
    <property type="entry name" value="Rof/RNase P subunit-like"/>
    <property type="match status" value="1"/>
</dbReference>
<evidence type="ECO:0000256" key="3">
    <source>
        <dbReference type="ARBA" id="ARBA00022722"/>
    </source>
</evidence>
<proteinExistence type="inferred from homology"/>
<feature type="region of interest" description="Disordered" evidence="7">
    <location>
        <begin position="57"/>
        <end position="165"/>
    </location>
</feature>
<keyword evidence="9" id="KW-1185">Reference proteome</keyword>
<evidence type="ECO:0000256" key="1">
    <source>
        <dbReference type="ARBA" id="ARBA00022490"/>
    </source>
</evidence>
<comment type="subcellular location">
    <subcellularLocation>
        <location evidence="6">Cytoplasm</location>
    </subcellularLocation>
</comment>
<dbReference type="GO" id="GO:0003723">
    <property type="term" value="F:RNA binding"/>
    <property type="evidence" value="ECO:0007669"/>
    <property type="project" value="InterPro"/>
</dbReference>
<accession>A0A1H6X8G2</accession>
<evidence type="ECO:0000256" key="2">
    <source>
        <dbReference type="ARBA" id="ARBA00022694"/>
    </source>
</evidence>
<evidence type="ECO:0000256" key="6">
    <source>
        <dbReference type="HAMAP-Rule" id="MF_00754"/>
    </source>
</evidence>
<name>A0A1H6X8G2_9EURY</name>
<feature type="compositionally biased region" description="Basic and acidic residues" evidence="7">
    <location>
        <begin position="152"/>
        <end position="165"/>
    </location>
</feature>
<comment type="similarity">
    <text evidence="6">Belongs to the eukaryotic/archaeal RNase P protein component 1 family.</text>
</comment>
<dbReference type="OrthoDB" id="39019at2157"/>
<dbReference type="InterPro" id="IPR023538">
    <property type="entry name" value="RNP1"/>
</dbReference>
<dbReference type="HAMAP" id="MF_00754">
    <property type="entry name" value="RNase_P_1"/>
    <property type="match status" value="1"/>
</dbReference>
<dbReference type="GO" id="GO:0030677">
    <property type="term" value="C:ribonuclease P complex"/>
    <property type="evidence" value="ECO:0007669"/>
    <property type="project" value="UniProtKB-UniRule"/>
</dbReference>
<dbReference type="KEGG" id="hae:halTADL_3379"/>
<feature type="compositionally biased region" description="Basic and acidic residues" evidence="7">
    <location>
        <begin position="91"/>
        <end position="104"/>
    </location>
</feature>
<dbReference type="GO" id="GO:0005737">
    <property type="term" value="C:cytoplasm"/>
    <property type="evidence" value="ECO:0007669"/>
    <property type="project" value="UniProtKB-SubCell"/>
</dbReference>
<dbReference type="GeneID" id="35004146"/>
<dbReference type="EC" id="3.1.26.5" evidence="6"/>
<dbReference type="Gene3D" id="2.30.30.210">
    <property type="entry name" value="Ribonuclease P/MRP, subunit p29"/>
    <property type="match status" value="1"/>
</dbReference>
<keyword evidence="2 6" id="KW-0819">tRNA processing</keyword>
<organism evidence="8 9">
    <name type="scientific">Halohasta litchfieldiae</name>
    <dbReference type="NCBI Taxonomy" id="1073996"/>
    <lineage>
        <taxon>Archaea</taxon>
        <taxon>Methanobacteriati</taxon>
        <taxon>Methanobacteriota</taxon>
        <taxon>Stenosarchaea group</taxon>
        <taxon>Halobacteria</taxon>
        <taxon>Halobacteriales</taxon>
        <taxon>Haloferacaceae</taxon>
        <taxon>Halohasta</taxon>
    </lineage>
</organism>
<dbReference type="STRING" id="1073996.SAMN05444271_13121"/>
<dbReference type="Pfam" id="PF01868">
    <property type="entry name" value="RNase_P-MRP_p29"/>
    <property type="match status" value="1"/>
</dbReference>
<dbReference type="RefSeq" id="WP_089673492.1">
    <property type="nucleotide sequence ID" value="NZ_CP024845.1"/>
</dbReference>